<evidence type="ECO:0000313" key="1">
    <source>
        <dbReference type="EMBL" id="KAK1633532.1"/>
    </source>
</evidence>
<keyword evidence="2" id="KW-1185">Reference proteome</keyword>
<gene>
    <name evidence="1" type="ORF">BDP81DRAFT_433960</name>
</gene>
<dbReference type="RefSeq" id="XP_060442139.1">
    <property type="nucleotide sequence ID" value="XM_060590914.1"/>
</dbReference>
<organism evidence="1 2">
    <name type="scientific">Colletotrichum phormii</name>
    <dbReference type="NCBI Taxonomy" id="359342"/>
    <lineage>
        <taxon>Eukaryota</taxon>
        <taxon>Fungi</taxon>
        <taxon>Dikarya</taxon>
        <taxon>Ascomycota</taxon>
        <taxon>Pezizomycotina</taxon>
        <taxon>Sordariomycetes</taxon>
        <taxon>Hypocreomycetidae</taxon>
        <taxon>Glomerellales</taxon>
        <taxon>Glomerellaceae</taxon>
        <taxon>Colletotrichum</taxon>
        <taxon>Colletotrichum acutatum species complex</taxon>
    </lineage>
</organism>
<name>A0AAJ0EBE2_9PEZI</name>
<dbReference type="GeneID" id="85475776"/>
<sequence>MSTQAPPAMDHIYDTSKVVEGVKLPSLEVLEGYDTCPEAEFLVWPGPGSLRDIAVLDTAGLPVEAFARRQPFASFGPGDEPTSFHRIASLPAVYPLVSRLTIDVDNLEELQDTCCRMAEEHDFDRDDGADEDDETDEYCICEGCKEHPFRYYKNLPKLHVEAKAKPYVTLGDVVLAVNDWLPKIWDDIRLADTMTNESWGDQYPLAPANTKFWLNGDSLCSSVYLIRQGPDGAGNQEDRETHWREVAAGVLKSKRNLGHKAVDTQ</sequence>
<protein>
    <submittedName>
        <fullName evidence="1">Uncharacterized protein</fullName>
    </submittedName>
</protein>
<dbReference type="EMBL" id="JAHMHQ010000017">
    <property type="protein sequence ID" value="KAK1633532.1"/>
    <property type="molecule type" value="Genomic_DNA"/>
</dbReference>
<evidence type="ECO:0000313" key="2">
    <source>
        <dbReference type="Proteomes" id="UP001243989"/>
    </source>
</evidence>
<dbReference type="AlphaFoldDB" id="A0AAJ0EBE2"/>
<comment type="caution">
    <text evidence="1">The sequence shown here is derived from an EMBL/GenBank/DDBJ whole genome shotgun (WGS) entry which is preliminary data.</text>
</comment>
<proteinExistence type="predicted"/>
<accession>A0AAJ0EBE2</accession>
<dbReference type="Proteomes" id="UP001243989">
    <property type="component" value="Unassembled WGS sequence"/>
</dbReference>
<reference evidence="1" key="1">
    <citation type="submission" date="2021-06" db="EMBL/GenBank/DDBJ databases">
        <title>Comparative genomics, transcriptomics and evolutionary studies reveal genomic signatures of adaptation to plant cell wall in hemibiotrophic fungi.</title>
        <authorList>
            <consortium name="DOE Joint Genome Institute"/>
            <person name="Baroncelli R."/>
            <person name="Diaz J.F."/>
            <person name="Benocci T."/>
            <person name="Peng M."/>
            <person name="Battaglia E."/>
            <person name="Haridas S."/>
            <person name="Andreopoulos W."/>
            <person name="Labutti K."/>
            <person name="Pangilinan J."/>
            <person name="Floch G.L."/>
            <person name="Makela M.R."/>
            <person name="Henrissat B."/>
            <person name="Grigoriev I.V."/>
            <person name="Crouch J.A."/>
            <person name="De Vries R.P."/>
            <person name="Sukno S.A."/>
            <person name="Thon M.R."/>
        </authorList>
    </citation>
    <scope>NUCLEOTIDE SEQUENCE</scope>
    <source>
        <strain evidence="1">CBS 102054</strain>
    </source>
</reference>